<evidence type="ECO:0000313" key="2">
    <source>
        <dbReference type="Proteomes" id="UP000066624"/>
    </source>
</evidence>
<reference evidence="1 2" key="1">
    <citation type="submission" date="2015-07" db="EMBL/GenBank/DDBJ databases">
        <authorList>
            <person name="Noorani M."/>
        </authorList>
    </citation>
    <scope>NUCLEOTIDE SEQUENCE [LARGE SCALE GENOMIC DNA]</scope>
    <source>
        <strain evidence="1 2">KCTC 42284</strain>
    </source>
</reference>
<protein>
    <submittedName>
        <fullName evidence="1">Uncharacterized protein</fullName>
    </submittedName>
</protein>
<gene>
    <name evidence="1" type="ORF">WM2015_2768</name>
</gene>
<evidence type="ECO:0000313" key="1">
    <source>
        <dbReference type="EMBL" id="AKS43125.1"/>
    </source>
</evidence>
<dbReference type="AlphaFoldDB" id="A0A0K0XZM8"/>
<sequence>MNESDRPNFRQRLKALWQPSTLKKWLSYTLLGTCWLLVFSALFFSFAQDRDAPIPLLRLLVVGVVCFVLAALGTLPLILQEGLDGRGGRLGCGFLIGILVSFLLLMLAFRLVLG</sequence>
<accession>A0A0K0XZM8</accession>
<name>A0A0K0XZM8_9GAMM</name>
<dbReference type="RefSeq" id="WP_049726634.1">
    <property type="nucleotide sequence ID" value="NZ_CP012154.1"/>
</dbReference>
<keyword evidence="2" id="KW-1185">Reference proteome</keyword>
<proteinExistence type="predicted"/>
<organism evidence="1 2">
    <name type="scientific">Wenzhouxiangella marina</name>
    <dbReference type="NCBI Taxonomy" id="1579979"/>
    <lineage>
        <taxon>Bacteria</taxon>
        <taxon>Pseudomonadati</taxon>
        <taxon>Pseudomonadota</taxon>
        <taxon>Gammaproteobacteria</taxon>
        <taxon>Chromatiales</taxon>
        <taxon>Wenzhouxiangellaceae</taxon>
        <taxon>Wenzhouxiangella</taxon>
    </lineage>
</organism>
<dbReference type="EMBL" id="CP012154">
    <property type="protein sequence ID" value="AKS43125.1"/>
    <property type="molecule type" value="Genomic_DNA"/>
</dbReference>
<dbReference type="KEGG" id="wma:WM2015_2768"/>
<dbReference type="Proteomes" id="UP000066624">
    <property type="component" value="Chromosome"/>
</dbReference>